<dbReference type="EMBL" id="JAPZED010000010">
    <property type="protein sequence ID" value="MCZ7694479.1"/>
    <property type="molecule type" value="Genomic_DNA"/>
</dbReference>
<gene>
    <name evidence="3" type="ORF">O8D18_10580</name>
</gene>
<dbReference type="InterPro" id="IPR011010">
    <property type="entry name" value="DNA_brk_join_enz"/>
</dbReference>
<evidence type="ECO:0000256" key="1">
    <source>
        <dbReference type="ARBA" id="ARBA00023172"/>
    </source>
</evidence>
<dbReference type="RefSeq" id="WP_269762889.1">
    <property type="nucleotide sequence ID" value="NZ_JAPZEC010000011.1"/>
</dbReference>
<protein>
    <submittedName>
        <fullName evidence="3">Tyrosine-type recombinase/integrase</fullName>
    </submittedName>
</protein>
<dbReference type="InterPro" id="IPR002104">
    <property type="entry name" value="Integrase_catalytic"/>
</dbReference>
<feature type="domain" description="Tyr recombinase" evidence="2">
    <location>
        <begin position="58"/>
        <end position="240"/>
    </location>
</feature>
<dbReference type="InterPro" id="IPR013762">
    <property type="entry name" value="Integrase-like_cat_sf"/>
</dbReference>
<name>A0A9X3KCR0_MEDGN</name>
<proteinExistence type="predicted"/>
<sequence>MAVLWYDELHDKYGKNYSTLCTLRGILRPAFAMAKKNGYVRQNPFSFEMLKKRYGGTKSREAITKEEMKRFLDFVRYDKHFKMYFDGMYILFNTGLRISEFCGLTVSDIDFKNHTIQVNKQLVRNMIDGKSTIYIEDTTKTEAGIRYVPMSDDVEVCFKRAISRIPAREKVKPTVITSLDRKMIVQGFIWFDKNQNVEVALHWENHFRWAIAKHDRIYSESLQFGKGTITPHGRVIIRTS</sequence>
<organism evidence="3 4">
    <name type="scientific">Mediterraneibacter gnavus</name>
    <name type="common">Ruminococcus gnavus</name>
    <dbReference type="NCBI Taxonomy" id="33038"/>
    <lineage>
        <taxon>Bacteria</taxon>
        <taxon>Bacillati</taxon>
        <taxon>Bacillota</taxon>
        <taxon>Clostridia</taxon>
        <taxon>Lachnospirales</taxon>
        <taxon>Lachnospiraceae</taxon>
        <taxon>Mediterraneibacter</taxon>
    </lineage>
</organism>
<dbReference type="GO" id="GO:0003677">
    <property type="term" value="F:DNA binding"/>
    <property type="evidence" value="ECO:0007669"/>
    <property type="project" value="InterPro"/>
</dbReference>
<accession>A0A9X3KCR0</accession>
<dbReference type="Gene3D" id="1.10.443.10">
    <property type="entry name" value="Intergrase catalytic core"/>
    <property type="match status" value="1"/>
</dbReference>
<dbReference type="Pfam" id="PF00589">
    <property type="entry name" value="Phage_integrase"/>
    <property type="match status" value="1"/>
</dbReference>
<dbReference type="SUPFAM" id="SSF56349">
    <property type="entry name" value="DNA breaking-rejoining enzymes"/>
    <property type="match status" value="1"/>
</dbReference>
<comment type="caution">
    <text evidence="3">The sequence shown here is derived from an EMBL/GenBank/DDBJ whole genome shotgun (WGS) entry which is preliminary data.</text>
</comment>
<evidence type="ECO:0000313" key="3">
    <source>
        <dbReference type="EMBL" id="MCZ7694479.1"/>
    </source>
</evidence>
<dbReference type="GO" id="GO:0006310">
    <property type="term" value="P:DNA recombination"/>
    <property type="evidence" value="ECO:0007669"/>
    <property type="project" value="UniProtKB-KW"/>
</dbReference>
<dbReference type="AlphaFoldDB" id="A0A9X3KCR0"/>
<evidence type="ECO:0000313" key="4">
    <source>
        <dbReference type="Proteomes" id="UP001148455"/>
    </source>
</evidence>
<dbReference type="GO" id="GO:0015074">
    <property type="term" value="P:DNA integration"/>
    <property type="evidence" value="ECO:0007669"/>
    <property type="project" value="InterPro"/>
</dbReference>
<evidence type="ECO:0000259" key="2">
    <source>
        <dbReference type="PROSITE" id="PS51898"/>
    </source>
</evidence>
<reference evidence="3" key="1">
    <citation type="submission" date="2022-12" db="EMBL/GenBank/DDBJ databases">
        <title>Genome of R. gnavus strain RSHDN_123.</title>
        <authorList>
            <person name="Abdugheni R."/>
        </authorList>
    </citation>
    <scope>NUCLEOTIDE SEQUENCE</scope>
    <source>
        <strain evidence="3">RSHDN_123</strain>
    </source>
</reference>
<dbReference type="Proteomes" id="UP001148455">
    <property type="component" value="Unassembled WGS sequence"/>
</dbReference>
<keyword evidence="1" id="KW-0233">DNA recombination</keyword>
<dbReference type="PROSITE" id="PS51898">
    <property type="entry name" value="TYR_RECOMBINASE"/>
    <property type="match status" value="1"/>
</dbReference>